<feature type="transmembrane region" description="Helical" evidence="6">
    <location>
        <begin position="168"/>
        <end position="187"/>
    </location>
</feature>
<sequence>MSQQRQFFTRTWVVVVLASLCCLLWGSSYPAIKNGYAMFGIAPQDVPSKMVFAGYRFAAAGLILLLMSAIGGRSVFRISAAGWRQLWLLGTTQTAIQYVFFYIGLAYTTGVKSSIMNATVSFFSVLIAHFLYRDDRLTWQRTAGCLIGFAGVMVVNLGRGGLDFDFTLLGEGFVVIAAFILAAASIYGKRVSQGMDGVLMTGWQLFFGGVLLLVGGYAAGGHISGFTFASTALLAYLAVLSSAAFSLWSLLLKYNSVGKVTIFNFLVPIFGALLSAVFLDESILEWKNLVALLLVCGGIWLVTRERSSA</sequence>
<evidence type="ECO:0000256" key="1">
    <source>
        <dbReference type="ARBA" id="ARBA00004651"/>
    </source>
</evidence>
<feature type="transmembrane region" description="Helical" evidence="6">
    <location>
        <begin position="52"/>
        <end position="74"/>
    </location>
</feature>
<evidence type="ECO:0000313" key="9">
    <source>
        <dbReference type="Proteomes" id="UP001500547"/>
    </source>
</evidence>
<feature type="transmembrane region" description="Helical" evidence="6">
    <location>
        <begin position="226"/>
        <end position="248"/>
    </location>
</feature>
<reference evidence="9" key="1">
    <citation type="journal article" date="2019" name="Int. J. Syst. Evol. Microbiol.">
        <title>The Global Catalogue of Microorganisms (GCM) 10K type strain sequencing project: providing services to taxonomists for standard genome sequencing and annotation.</title>
        <authorList>
            <consortium name="The Broad Institute Genomics Platform"/>
            <consortium name="The Broad Institute Genome Sequencing Center for Infectious Disease"/>
            <person name="Wu L."/>
            <person name="Ma J."/>
        </authorList>
    </citation>
    <scope>NUCLEOTIDE SEQUENCE [LARGE SCALE GENOMIC DNA]</scope>
    <source>
        <strain evidence="9">JCM 18715</strain>
    </source>
</reference>
<comment type="subcellular location">
    <subcellularLocation>
        <location evidence="1">Cell membrane</location>
        <topology evidence="1">Multi-pass membrane protein</topology>
    </subcellularLocation>
</comment>
<keyword evidence="9" id="KW-1185">Reference proteome</keyword>
<evidence type="ECO:0000256" key="5">
    <source>
        <dbReference type="ARBA" id="ARBA00023136"/>
    </source>
</evidence>
<feature type="domain" description="EamA" evidence="7">
    <location>
        <begin position="169"/>
        <end position="303"/>
    </location>
</feature>
<feature type="transmembrane region" description="Helical" evidence="6">
    <location>
        <begin position="114"/>
        <end position="132"/>
    </location>
</feature>
<evidence type="ECO:0000256" key="3">
    <source>
        <dbReference type="ARBA" id="ARBA00022692"/>
    </source>
</evidence>
<dbReference type="Proteomes" id="UP001500547">
    <property type="component" value="Unassembled WGS sequence"/>
</dbReference>
<dbReference type="InterPro" id="IPR050638">
    <property type="entry name" value="AA-Vitamin_Transporters"/>
</dbReference>
<accession>A0ABP9R2E3</accession>
<gene>
    <name evidence="8" type="ORF">GCM10025770_34400</name>
</gene>
<evidence type="ECO:0000256" key="4">
    <source>
        <dbReference type="ARBA" id="ARBA00022989"/>
    </source>
</evidence>
<feature type="transmembrane region" description="Helical" evidence="6">
    <location>
        <begin position="144"/>
        <end position="162"/>
    </location>
</feature>
<evidence type="ECO:0000256" key="6">
    <source>
        <dbReference type="SAM" id="Phobius"/>
    </source>
</evidence>
<dbReference type="SUPFAM" id="SSF103481">
    <property type="entry name" value="Multidrug resistance efflux transporter EmrE"/>
    <property type="match status" value="2"/>
</dbReference>
<keyword evidence="5 6" id="KW-0472">Membrane</keyword>
<comment type="caution">
    <text evidence="8">The sequence shown here is derived from an EMBL/GenBank/DDBJ whole genome shotgun (WGS) entry which is preliminary data.</text>
</comment>
<dbReference type="Pfam" id="PF00892">
    <property type="entry name" value="EamA"/>
    <property type="match status" value="2"/>
</dbReference>
<keyword evidence="2" id="KW-1003">Cell membrane</keyword>
<dbReference type="EMBL" id="BAABLD010000017">
    <property type="protein sequence ID" value="GAA5170802.1"/>
    <property type="molecule type" value="Genomic_DNA"/>
</dbReference>
<keyword evidence="3 6" id="KW-0812">Transmembrane</keyword>
<feature type="transmembrane region" description="Helical" evidence="6">
    <location>
        <begin position="86"/>
        <end position="108"/>
    </location>
</feature>
<evidence type="ECO:0000256" key="2">
    <source>
        <dbReference type="ARBA" id="ARBA00022475"/>
    </source>
</evidence>
<feature type="transmembrane region" description="Helical" evidence="6">
    <location>
        <begin position="260"/>
        <end position="279"/>
    </location>
</feature>
<evidence type="ECO:0000313" key="8">
    <source>
        <dbReference type="EMBL" id="GAA5170802.1"/>
    </source>
</evidence>
<dbReference type="PANTHER" id="PTHR32322">
    <property type="entry name" value="INNER MEMBRANE TRANSPORTER"/>
    <property type="match status" value="1"/>
</dbReference>
<name>A0ABP9R2E3_9RHOO</name>
<dbReference type="InterPro" id="IPR037185">
    <property type="entry name" value="EmrE-like"/>
</dbReference>
<dbReference type="InterPro" id="IPR000620">
    <property type="entry name" value="EamA_dom"/>
</dbReference>
<feature type="domain" description="EamA" evidence="7">
    <location>
        <begin position="15"/>
        <end position="156"/>
    </location>
</feature>
<dbReference type="RefSeq" id="WP_345534349.1">
    <property type="nucleotide sequence ID" value="NZ_BAABLD010000017.1"/>
</dbReference>
<feature type="transmembrane region" description="Helical" evidence="6">
    <location>
        <begin position="12"/>
        <end position="32"/>
    </location>
</feature>
<evidence type="ECO:0000259" key="7">
    <source>
        <dbReference type="Pfam" id="PF00892"/>
    </source>
</evidence>
<keyword evidence="4 6" id="KW-1133">Transmembrane helix</keyword>
<proteinExistence type="predicted"/>
<protein>
    <submittedName>
        <fullName evidence="8">DMT family transporter</fullName>
    </submittedName>
</protein>
<dbReference type="PANTHER" id="PTHR32322:SF18">
    <property type="entry name" value="S-ADENOSYLMETHIONINE_S-ADENOSYLHOMOCYSTEINE TRANSPORTER"/>
    <property type="match status" value="1"/>
</dbReference>
<feature type="transmembrane region" description="Helical" evidence="6">
    <location>
        <begin position="285"/>
        <end position="303"/>
    </location>
</feature>
<organism evidence="8 9">
    <name type="scientific">Viridibacterium curvum</name>
    <dbReference type="NCBI Taxonomy" id="1101404"/>
    <lineage>
        <taxon>Bacteria</taxon>
        <taxon>Pseudomonadati</taxon>
        <taxon>Pseudomonadota</taxon>
        <taxon>Betaproteobacteria</taxon>
        <taxon>Rhodocyclales</taxon>
        <taxon>Rhodocyclaceae</taxon>
        <taxon>Viridibacterium</taxon>
    </lineage>
</organism>
<feature type="transmembrane region" description="Helical" evidence="6">
    <location>
        <begin position="199"/>
        <end position="220"/>
    </location>
</feature>